<dbReference type="CDD" id="cd06222">
    <property type="entry name" value="RNase_H_like"/>
    <property type="match status" value="1"/>
</dbReference>
<evidence type="ECO:0000259" key="1">
    <source>
        <dbReference type="Pfam" id="PF13456"/>
    </source>
</evidence>
<dbReference type="EMBL" id="JACGWN010000005">
    <property type="protein sequence ID" value="KAL0448411.1"/>
    <property type="molecule type" value="Genomic_DNA"/>
</dbReference>
<protein>
    <recommendedName>
        <fullName evidence="1">RNase H type-1 domain-containing protein</fullName>
    </recommendedName>
</protein>
<dbReference type="InterPro" id="IPR044730">
    <property type="entry name" value="RNase_H-like_dom_plant"/>
</dbReference>
<proteinExistence type="predicted"/>
<dbReference type="InterPro" id="IPR012337">
    <property type="entry name" value="RNaseH-like_sf"/>
</dbReference>
<accession>A0AAW2X660</accession>
<dbReference type="InterPro" id="IPR052929">
    <property type="entry name" value="RNase_H-like_EbsB-rel"/>
</dbReference>
<reference evidence="2" key="2">
    <citation type="journal article" date="2024" name="Plant">
        <title>Genomic evolution and insights into agronomic trait innovations of Sesamum species.</title>
        <authorList>
            <person name="Miao H."/>
            <person name="Wang L."/>
            <person name="Qu L."/>
            <person name="Liu H."/>
            <person name="Sun Y."/>
            <person name="Le M."/>
            <person name="Wang Q."/>
            <person name="Wei S."/>
            <person name="Zheng Y."/>
            <person name="Lin W."/>
            <person name="Duan Y."/>
            <person name="Cao H."/>
            <person name="Xiong S."/>
            <person name="Wang X."/>
            <person name="Wei L."/>
            <person name="Li C."/>
            <person name="Ma Q."/>
            <person name="Ju M."/>
            <person name="Zhao R."/>
            <person name="Li G."/>
            <person name="Mu C."/>
            <person name="Tian Q."/>
            <person name="Mei H."/>
            <person name="Zhang T."/>
            <person name="Gao T."/>
            <person name="Zhang H."/>
        </authorList>
    </citation>
    <scope>NUCLEOTIDE SEQUENCE</scope>
    <source>
        <strain evidence="2">KEN1</strain>
    </source>
</reference>
<dbReference type="PANTHER" id="PTHR47074">
    <property type="entry name" value="BNAC02G40300D PROTEIN"/>
    <property type="match status" value="1"/>
</dbReference>
<evidence type="ECO:0000313" key="2">
    <source>
        <dbReference type="EMBL" id="KAL0448411.1"/>
    </source>
</evidence>
<dbReference type="SUPFAM" id="SSF53098">
    <property type="entry name" value="Ribonuclease H-like"/>
    <property type="match status" value="1"/>
</dbReference>
<sequence>MACSPADCMKLNFDGATFEQGMELGAGMISRDNLGHCVAWLSKHFRITGIEELAEALAARQSIFLAQRRAWKSVVVEGDCAILIYKLQTRVWDLLVEGPVLTDIFNCALLFQSCLFSCVKRSNNAVAHFFAHYASDYAEGDSVIPSIVVRLVASDGLP</sequence>
<reference evidence="2" key="1">
    <citation type="submission" date="2020-06" db="EMBL/GenBank/DDBJ databases">
        <authorList>
            <person name="Li T."/>
            <person name="Hu X."/>
            <person name="Zhang T."/>
            <person name="Song X."/>
            <person name="Zhang H."/>
            <person name="Dai N."/>
            <person name="Sheng W."/>
            <person name="Hou X."/>
            <person name="Wei L."/>
        </authorList>
    </citation>
    <scope>NUCLEOTIDE SEQUENCE</scope>
    <source>
        <strain evidence="2">KEN1</strain>
        <tissue evidence="2">Leaf</tissue>
    </source>
</reference>
<dbReference type="InterPro" id="IPR002156">
    <property type="entry name" value="RNaseH_domain"/>
</dbReference>
<organism evidence="2">
    <name type="scientific">Sesamum latifolium</name>
    <dbReference type="NCBI Taxonomy" id="2727402"/>
    <lineage>
        <taxon>Eukaryota</taxon>
        <taxon>Viridiplantae</taxon>
        <taxon>Streptophyta</taxon>
        <taxon>Embryophyta</taxon>
        <taxon>Tracheophyta</taxon>
        <taxon>Spermatophyta</taxon>
        <taxon>Magnoliopsida</taxon>
        <taxon>eudicotyledons</taxon>
        <taxon>Gunneridae</taxon>
        <taxon>Pentapetalae</taxon>
        <taxon>asterids</taxon>
        <taxon>lamiids</taxon>
        <taxon>Lamiales</taxon>
        <taxon>Pedaliaceae</taxon>
        <taxon>Sesamum</taxon>
    </lineage>
</organism>
<name>A0AAW2X660_9LAMI</name>
<dbReference type="PANTHER" id="PTHR47074:SF48">
    <property type="entry name" value="POLYNUCLEOTIDYL TRANSFERASE, RIBONUCLEASE H-LIKE SUPERFAMILY PROTEIN"/>
    <property type="match status" value="1"/>
</dbReference>
<feature type="domain" description="RNase H type-1" evidence="1">
    <location>
        <begin position="12"/>
        <end position="134"/>
    </location>
</feature>
<dbReference type="Gene3D" id="3.30.420.10">
    <property type="entry name" value="Ribonuclease H-like superfamily/Ribonuclease H"/>
    <property type="match status" value="1"/>
</dbReference>
<dbReference type="InterPro" id="IPR036397">
    <property type="entry name" value="RNaseH_sf"/>
</dbReference>
<comment type="caution">
    <text evidence="2">The sequence shown here is derived from an EMBL/GenBank/DDBJ whole genome shotgun (WGS) entry which is preliminary data.</text>
</comment>
<gene>
    <name evidence="2" type="ORF">Slati_1397500</name>
</gene>
<dbReference type="Pfam" id="PF13456">
    <property type="entry name" value="RVT_3"/>
    <property type="match status" value="1"/>
</dbReference>
<dbReference type="GO" id="GO:0004523">
    <property type="term" value="F:RNA-DNA hybrid ribonuclease activity"/>
    <property type="evidence" value="ECO:0007669"/>
    <property type="project" value="InterPro"/>
</dbReference>
<dbReference type="GO" id="GO:0003676">
    <property type="term" value="F:nucleic acid binding"/>
    <property type="evidence" value="ECO:0007669"/>
    <property type="project" value="InterPro"/>
</dbReference>
<dbReference type="AlphaFoldDB" id="A0AAW2X660"/>